<sequence length="151" mass="17041">HEARFTRLEQRNKEKTNLIAKMDNYIKEIKQSSANASSVENPNNVVHLEQVVKESIPKESSVESAILCESFGNKQGTPPQKIPYNQKVEQDLICELLEFIKYHNSTSLPNSISSKHIPDVPVNADLTPGSVLYLAHLFDKAKKTGQKEKLR</sequence>
<evidence type="ECO:0000313" key="1">
    <source>
        <dbReference type="EMBL" id="CAG8708435.1"/>
    </source>
</evidence>
<name>A0A9N9N7A9_FUNMO</name>
<proteinExistence type="predicted"/>
<dbReference type="EMBL" id="CAJVPP010010072">
    <property type="protein sequence ID" value="CAG8708435.1"/>
    <property type="molecule type" value="Genomic_DNA"/>
</dbReference>
<organism evidence="1 2">
    <name type="scientific">Funneliformis mosseae</name>
    <name type="common">Endomycorrhizal fungus</name>
    <name type="synonym">Glomus mosseae</name>
    <dbReference type="NCBI Taxonomy" id="27381"/>
    <lineage>
        <taxon>Eukaryota</taxon>
        <taxon>Fungi</taxon>
        <taxon>Fungi incertae sedis</taxon>
        <taxon>Mucoromycota</taxon>
        <taxon>Glomeromycotina</taxon>
        <taxon>Glomeromycetes</taxon>
        <taxon>Glomerales</taxon>
        <taxon>Glomeraceae</taxon>
        <taxon>Funneliformis</taxon>
    </lineage>
</organism>
<feature type="non-terminal residue" evidence="1">
    <location>
        <position position="151"/>
    </location>
</feature>
<gene>
    <name evidence="1" type="ORF">FMOSSE_LOCUS14169</name>
</gene>
<accession>A0A9N9N7A9</accession>
<protein>
    <submittedName>
        <fullName evidence="1">16657_t:CDS:1</fullName>
    </submittedName>
</protein>
<reference evidence="1" key="1">
    <citation type="submission" date="2021-06" db="EMBL/GenBank/DDBJ databases">
        <authorList>
            <person name="Kallberg Y."/>
            <person name="Tangrot J."/>
            <person name="Rosling A."/>
        </authorList>
    </citation>
    <scope>NUCLEOTIDE SEQUENCE</scope>
    <source>
        <strain evidence="1">87-6 pot B 2015</strain>
    </source>
</reference>
<dbReference type="AlphaFoldDB" id="A0A9N9N7A9"/>
<evidence type="ECO:0000313" key="2">
    <source>
        <dbReference type="Proteomes" id="UP000789375"/>
    </source>
</evidence>
<dbReference type="Proteomes" id="UP000789375">
    <property type="component" value="Unassembled WGS sequence"/>
</dbReference>
<keyword evidence="2" id="KW-1185">Reference proteome</keyword>
<comment type="caution">
    <text evidence="1">The sequence shown here is derived from an EMBL/GenBank/DDBJ whole genome shotgun (WGS) entry which is preliminary data.</text>
</comment>